<keyword evidence="5" id="KW-0832">Ubl conjugation</keyword>
<dbReference type="GO" id="GO:0051607">
    <property type="term" value="P:defense response to virus"/>
    <property type="evidence" value="ECO:0007669"/>
    <property type="project" value="UniProtKB-KW"/>
</dbReference>
<dbReference type="SUPFAM" id="SSF49265">
    <property type="entry name" value="Fibronectin type III"/>
    <property type="match status" value="2"/>
</dbReference>
<evidence type="ECO:0000256" key="8">
    <source>
        <dbReference type="ARBA" id="ARBA00023136"/>
    </source>
</evidence>
<accession>A0A8J6DHY2</accession>
<evidence type="ECO:0000256" key="5">
    <source>
        <dbReference type="ARBA" id="ARBA00022843"/>
    </source>
</evidence>
<comment type="function">
    <text evidence="12">The IFNLR1/IL10RB dimer is a receptor for the cytokine ligands IFNL2 and IFNL3 and mediates their antiviral activity. The ligand/receptor complex stimulate the activation of the JAK/STAT signaling pathway leading to the expression of IFN-stimulated genes (ISG), which contribute to the antiviral state. Determines the cell type specificity of the lambda interferon action. Shows a more restricted pattern of expression in the epithelial tissues thereby limiting responses to lambda interferons primarily to epithelial cells of the respiratory, gastrointestinal, and reproductive tracts. Seems not to be essential for early virus-activated host defense in vaginal infection, but plays an important role in Toll-like receptor (TLR)-induced antiviral defense. Plays a significant role in the antiviral immune defense in the intestinal epithelium.</text>
</comment>
<dbReference type="EMBL" id="JAGFMF010012145">
    <property type="protein sequence ID" value="KAG8506708.1"/>
    <property type="molecule type" value="Genomic_DNA"/>
</dbReference>
<feature type="region of interest" description="Disordered" evidence="18">
    <location>
        <begin position="370"/>
        <end position="494"/>
    </location>
</feature>
<evidence type="ECO:0000256" key="6">
    <source>
        <dbReference type="ARBA" id="ARBA00022989"/>
    </source>
</evidence>
<dbReference type="Gene3D" id="2.60.40.10">
    <property type="entry name" value="Immunoglobulins"/>
    <property type="match status" value="2"/>
</dbReference>
<name>A0A8J6DHY2_GALPY</name>
<dbReference type="InterPro" id="IPR013783">
    <property type="entry name" value="Ig-like_fold"/>
</dbReference>
<dbReference type="Pfam" id="PF01108">
    <property type="entry name" value="Tissue_fac"/>
    <property type="match status" value="1"/>
</dbReference>
<comment type="subunit">
    <text evidence="13">Heterodimer with IL10RB.</text>
</comment>
<evidence type="ECO:0000256" key="3">
    <source>
        <dbReference type="ARBA" id="ARBA00022692"/>
    </source>
</evidence>
<dbReference type="PANTHER" id="PTHR20859:SF55">
    <property type="entry name" value="INTERFERON LAMBDA RECEPTOR 1"/>
    <property type="match status" value="1"/>
</dbReference>
<sequence length="560" mass="61410">VRRGPGGRGPRELRPRDVQLPTSAGAERGPRAPGHPCPGVGPHPAPTPMLLSPHVSPMSSNSTQLFISKWPVSRPARSSSFMTSFSSIGRHHLAPPQNVTLFSRNFSIYLTWLPGPGNPEDVTYFVAYKSSPVSSRWQKVKNCTGTKELECSLMCLEKLDLFNKVKARVRAASPISRSHWVESMNLDYLFDVEPAPPVLVVTRTEEFLSVNATYQLPHCMPSPDLKYEVAFWKKETENKILFPITSHGQLVQIPLQLTTDESYCLSARTVYTFAASKYSQFSNPSCFSPDSPGASWAFLALLLLLVPLAIATRCMIQKSVKGNPWFQKTKKPQALDFLECRHSVATFQPCSPEWPDNLVLCSPKTLTRRGRLTPRAQAPAPVQAGSDGSAEDEDEDEDDGGSFQPYLAPPPILGQELQLPGKPLVQVKEPPAWDCSDRSWPSTGGSSSWDEAGSSGYLAKKGPGPGLGGDKLSEDSGCQEEPLDDELPPWAGHPLSLRLSLLPEEPPISLQMLIFMDSGPEEEEEEEEEEEDGRESEAEDSGAGSWGAVTGRTLGHYMAR</sequence>
<protein>
    <recommendedName>
        <fullName evidence="14">Interferon lambda receptor 1</fullName>
    </recommendedName>
    <alternativeName>
        <fullName evidence="15">Cytokine receptor class-II member 12</fullName>
    </alternativeName>
    <alternativeName>
        <fullName evidence="17">Cytokine receptor family 2 member 12</fullName>
    </alternativeName>
    <alternativeName>
        <fullName evidence="16">Interleukin-28 receptor subunit alpha</fullName>
    </alternativeName>
</protein>
<feature type="compositionally biased region" description="Acidic residues" evidence="18">
    <location>
        <begin position="477"/>
        <end position="487"/>
    </location>
</feature>
<keyword evidence="4" id="KW-0732">Signal</keyword>
<dbReference type="Proteomes" id="UP000700334">
    <property type="component" value="Unassembled WGS sequence"/>
</dbReference>
<proteinExistence type="inferred from homology"/>
<keyword evidence="9" id="KW-1015">Disulfide bond</keyword>
<evidence type="ECO:0000256" key="13">
    <source>
        <dbReference type="ARBA" id="ARBA00066090"/>
    </source>
</evidence>
<feature type="compositionally biased region" description="Polar residues" evidence="18">
    <location>
        <begin position="439"/>
        <end position="449"/>
    </location>
</feature>
<feature type="non-terminal residue" evidence="20">
    <location>
        <position position="560"/>
    </location>
</feature>
<dbReference type="GO" id="GO:0004896">
    <property type="term" value="F:cytokine receptor activity"/>
    <property type="evidence" value="ECO:0007669"/>
    <property type="project" value="TreeGrafter"/>
</dbReference>
<dbReference type="InterPro" id="IPR036116">
    <property type="entry name" value="FN3_sf"/>
</dbReference>
<evidence type="ECO:0000256" key="1">
    <source>
        <dbReference type="ARBA" id="ARBA00004479"/>
    </source>
</evidence>
<evidence type="ECO:0000256" key="12">
    <source>
        <dbReference type="ARBA" id="ARBA00054089"/>
    </source>
</evidence>
<comment type="caution">
    <text evidence="20">The sequence shown here is derived from an EMBL/GenBank/DDBJ whole genome shotgun (WGS) entry which is preliminary data.</text>
</comment>
<reference evidence="20" key="1">
    <citation type="journal article" date="2021" name="Evol. Appl.">
        <title>The genome of the Pyrenean desman and the effects of bottlenecks and inbreeding on the genomic landscape of an endangered species.</title>
        <authorList>
            <person name="Escoda L."/>
            <person name="Castresana J."/>
        </authorList>
    </citation>
    <scope>NUCLEOTIDE SEQUENCE</scope>
    <source>
        <strain evidence="20">IBE-C5619</strain>
    </source>
</reference>
<evidence type="ECO:0000313" key="20">
    <source>
        <dbReference type="EMBL" id="KAG8506708.1"/>
    </source>
</evidence>
<keyword evidence="8" id="KW-0472">Membrane</keyword>
<keyword evidence="3" id="KW-0812">Transmembrane</keyword>
<evidence type="ECO:0000256" key="10">
    <source>
        <dbReference type="ARBA" id="ARBA00023170"/>
    </source>
</evidence>
<dbReference type="InterPro" id="IPR050650">
    <property type="entry name" value="Type-II_Cytokine-TF_Rcpt"/>
</dbReference>
<dbReference type="GO" id="GO:0005886">
    <property type="term" value="C:plasma membrane"/>
    <property type="evidence" value="ECO:0007669"/>
    <property type="project" value="TreeGrafter"/>
</dbReference>
<feature type="region of interest" description="Disordered" evidence="18">
    <location>
        <begin position="515"/>
        <end position="560"/>
    </location>
</feature>
<keyword evidence="10 20" id="KW-0675">Receptor</keyword>
<evidence type="ECO:0000256" key="15">
    <source>
        <dbReference type="ARBA" id="ARBA00077895"/>
    </source>
</evidence>
<evidence type="ECO:0000256" key="9">
    <source>
        <dbReference type="ARBA" id="ARBA00023157"/>
    </source>
</evidence>
<comment type="subcellular location">
    <subcellularLocation>
        <location evidence="1">Membrane</location>
        <topology evidence="1">Single-pass type I membrane protein</topology>
    </subcellularLocation>
</comment>
<feature type="domain" description="Fibronectin type-III" evidence="19">
    <location>
        <begin position="95"/>
        <end position="195"/>
    </location>
</feature>
<dbReference type="PROSITE" id="PS50853">
    <property type="entry name" value="FN3"/>
    <property type="match status" value="1"/>
</dbReference>
<dbReference type="FunFam" id="2.60.40.10:FF:001235">
    <property type="entry name" value="Interferon lambda receptor 1"/>
    <property type="match status" value="1"/>
</dbReference>
<evidence type="ECO:0000256" key="16">
    <source>
        <dbReference type="ARBA" id="ARBA00080949"/>
    </source>
</evidence>
<evidence type="ECO:0000256" key="2">
    <source>
        <dbReference type="ARBA" id="ARBA00005399"/>
    </source>
</evidence>
<comment type="similarity">
    <text evidence="2">Belongs to the type II cytokine receptor family.</text>
</comment>
<evidence type="ECO:0000259" key="19">
    <source>
        <dbReference type="PROSITE" id="PS50853"/>
    </source>
</evidence>
<dbReference type="AlphaFoldDB" id="A0A8J6DHY2"/>
<evidence type="ECO:0000256" key="18">
    <source>
        <dbReference type="SAM" id="MobiDB-lite"/>
    </source>
</evidence>
<dbReference type="PANTHER" id="PTHR20859">
    <property type="entry name" value="INTERFERON/INTERLEUKIN RECEPTOR"/>
    <property type="match status" value="1"/>
</dbReference>
<keyword evidence="6" id="KW-1133">Transmembrane helix</keyword>
<feature type="compositionally biased region" description="Acidic residues" evidence="18">
    <location>
        <begin position="389"/>
        <end position="400"/>
    </location>
</feature>
<dbReference type="OrthoDB" id="10031784at2759"/>
<evidence type="ECO:0000256" key="14">
    <source>
        <dbReference type="ARBA" id="ARBA00073656"/>
    </source>
</evidence>
<keyword evidence="11" id="KW-0325">Glycoprotein</keyword>
<gene>
    <name evidence="20" type="ORF">J0S82_005106</name>
</gene>
<evidence type="ECO:0000256" key="4">
    <source>
        <dbReference type="ARBA" id="ARBA00022729"/>
    </source>
</evidence>
<feature type="compositionally biased region" description="Pro residues" evidence="18">
    <location>
        <begin position="33"/>
        <end position="47"/>
    </location>
</feature>
<dbReference type="InterPro" id="IPR003961">
    <property type="entry name" value="FN3_dom"/>
</dbReference>
<organism evidence="20 21">
    <name type="scientific">Galemys pyrenaicus</name>
    <name type="common">Iberian desman</name>
    <name type="synonym">Pyrenean desman</name>
    <dbReference type="NCBI Taxonomy" id="202257"/>
    <lineage>
        <taxon>Eukaryota</taxon>
        <taxon>Metazoa</taxon>
        <taxon>Chordata</taxon>
        <taxon>Craniata</taxon>
        <taxon>Vertebrata</taxon>
        <taxon>Euteleostomi</taxon>
        <taxon>Mammalia</taxon>
        <taxon>Eutheria</taxon>
        <taxon>Laurasiatheria</taxon>
        <taxon>Eulipotyphla</taxon>
        <taxon>Talpidae</taxon>
        <taxon>Galemys</taxon>
    </lineage>
</organism>
<evidence type="ECO:0000256" key="11">
    <source>
        <dbReference type="ARBA" id="ARBA00023180"/>
    </source>
</evidence>
<evidence type="ECO:0000313" key="21">
    <source>
        <dbReference type="Proteomes" id="UP000700334"/>
    </source>
</evidence>
<keyword evidence="7" id="KW-0051">Antiviral defense</keyword>
<evidence type="ECO:0000256" key="17">
    <source>
        <dbReference type="ARBA" id="ARBA00081807"/>
    </source>
</evidence>
<feature type="compositionally biased region" description="Acidic residues" evidence="18">
    <location>
        <begin position="519"/>
        <end position="540"/>
    </location>
</feature>
<evidence type="ECO:0000256" key="7">
    <source>
        <dbReference type="ARBA" id="ARBA00023118"/>
    </source>
</evidence>
<dbReference type="FunFam" id="2.60.40.10:FF:001357">
    <property type="entry name" value="Interferon lambda receptor 1"/>
    <property type="match status" value="1"/>
</dbReference>
<keyword evidence="21" id="KW-1185">Reference proteome</keyword>
<feature type="region of interest" description="Disordered" evidence="18">
    <location>
        <begin position="1"/>
        <end position="56"/>
    </location>
</feature>